<dbReference type="PROSITE" id="PS51020">
    <property type="entry name" value="SPONDIN"/>
    <property type="match status" value="1"/>
</dbReference>
<organism evidence="3 4">
    <name type="scientific">Plasmodiophora brassicae</name>
    <name type="common">Clubroot disease agent</name>
    <dbReference type="NCBI Taxonomy" id="37360"/>
    <lineage>
        <taxon>Eukaryota</taxon>
        <taxon>Sar</taxon>
        <taxon>Rhizaria</taxon>
        <taxon>Endomyxa</taxon>
        <taxon>Phytomyxea</taxon>
        <taxon>Plasmodiophorida</taxon>
        <taxon>Plasmodiophoridae</taxon>
        <taxon>Plasmodiophora</taxon>
    </lineage>
</organism>
<dbReference type="EMBL" id="OVEO01000008">
    <property type="protein sequence ID" value="SPQ97953.1"/>
    <property type="molecule type" value="Genomic_DNA"/>
</dbReference>
<evidence type="ECO:0000313" key="4">
    <source>
        <dbReference type="Proteomes" id="UP000290189"/>
    </source>
</evidence>
<dbReference type="Proteomes" id="UP000290189">
    <property type="component" value="Unassembled WGS sequence"/>
</dbReference>
<feature type="domain" description="Spondin" evidence="2">
    <location>
        <begin position="101"/>
        <end position="307"/>
    </location>
</feature>
<accession>A0A3P3YCQ9</accession>
<dbReference type="AlphaFoldDB" id="A0A3P3YCQ9"/>
<reference evidence="3 4" key="1">
    <citation type="submission" date="2018-03" db="EMBL/GenBank/DDBJ databases">
        <authorList>
            <person name="Fogelqvist J."/>
        </authorList>
    </citation>
    <scope>NUCLEOTIDE SEQUENCE [LARGE SCALE GENOMIC DNA]</scope>
</reference>
<keyword evidence="3" id="KW-0496">Mitochondrion</keyword>
<gene>
    <name evidence="3" type="ORF">PLBR_LOCUS5168</name>
</gene>
<evidence type="ECO:0000313" key="3">
    <source>
        <dbReference type="EMBL" id="SPQ97953.1"/>
    </source>
</evidence>
<name>A0A3P3YCQ9_PLABS</name>
<protein>
    <recommendedName>
        <fullName evidence="2">Spondin domain-containing protein</fullName>
    </recommendedName>
</protein>
<feature type="compositionally biased region" description="Polar residues" evidence="1">
    <location>
        <begin position="1"/>
        <end position="14"/>
    </location>
</feature>
<geneLocation type="mitochondrion" evidence="3"/>
<dbReference type="Gene3D" id="2.60.40.2130">
    <property type="entry name" value="F-spondin domain"/>
    <property type="match status" value="1"/>
</dbReference>
<evidence type="ECO:0000256" key="1">
    <source>
        <dbReference type="SAM" id="MobiDB-lite"/>
    </source>
</evidence>
<dbReference type="InterPro" id="IPR038678">
    <property type="entry name" value="Spondin_N_sf"/>
</dbReference>
<sequence length="307" mass="32524">MNASNATTPAPTMNASHTTTPAPTTASAPAHTTTAAPRRPTTTTATRRPSATRVPTLLPVLPAAIPATPTTTTTTSATVAPHRVVLKRRCRKRGVSQACPVYVPVPAHVVPMISVNPANVTFNLTLNLTEPTGQAYEPVTVDGLICMNHYLPTLLFDFRNDRPAGIGLQSLAETGNQSALIDEIDALKAAGYVGNYFQGPASIAFPNVTTMQVQVSEVFPLLSCAARLTPGPDWFTGIADINLLDWDLFANVTRDGRPPSDTFYQEVISVLPGFDAGTLSYAGVPESGNVTLLPDEFGYATLAKSSY</sequence>
<dbReference type="InterPro" id="IPR009465">
    <property type="entry name" value="Spondin_N"/>
</dbReference>
<proteinExistence type="predicted"/>
<dbReference type="Pfam" id="PF06468">
    <property type="entry name" value="Spond_N"/>
    <property type="match status" value="1"/>
</dbReference>
<feature type="compositionally biased region" description="Low complexity" evidence="1">
    <location>
        <begin position="15"/>
        <end position="53"/>
    </location>
</feature>
<feature type="region of interest" description="Disordered" evidence="1">
    <location>
        <begin position="1"/>
        <end position="53"/>
    </location>
</feature>
<evidence type="ECO:0000259" key="2">
    <source>
        <dbReference type="PROSITE" id="PS51020"/>
    </source>
</evidence>